<keyword evidence="1" id="KW-0175">Coiled coil</keyword>
<evidence type="ECO:0008006" key="5">
    <source>
        <dbReference type="Google" id="ProtNLM"/>
    </source>
</evidence>
<dbReference type="EMBL" id="CARXXK010000001">
    <property type="protein sequence ID" value="CAI6346469.1"/>
    <property type="molecule type" value="Genomic_DNA"/>
</dbReference>
<feature type="region of interest" description="Disordered" evidence="2">
    <location>
        <begin position="269"/>
        <end position="288"/>
    </location>
</feature>
<gene>
    <name evidence="3" type="ORF">MEUPH1_LOCUS3378</name>
</gene>
<evidence type="ECO:0000256" key="2">
    <source>
        <dbReference type="SAM" id="MobiDB-lite"/>
    </source>
</evidence>
<proteinExistence type="predicted"/>
<organism evidence="3 4">
    <name type="scientific">Macrosiphum euphorbiae</name>
    <name type="common">potato aphid</name>
    <dbReference type="NCBI Taxonomy" id="13131"/>
    <lineage>
        <taxon>Eukaryota</taxon>
        <taxon>Metazoa</taxon>
        <taxon>Ecdysozoa</taxon>
        <taxon>Arthropoda</taxon>
        <taxon>Hexapoda</taxon>
        <taxon>Insecta</taxon>
        <taxon>Pterygota</taxon>
        <taxon>Neoptera</taxon>
        <taxon>Paraneoptera</taxon>
        <taxon>Hemiptera</taxon>
        <taxon>Sternorrhyncha</taxon>
        <taxon>Aphidomorpha</taxon>
        <taxon>Aphidoidea</taxon>
        <taxon>Aphididae</taxon>
        <taxon>Macrosiphini</taxon>
        <taxon>Macrosiphum</taxon>
    </lineage>
</organism>
<evidence type="ECO:0000313" key="4">
    <source>
        <dbReference type="Proteomes" id="UP001160148"/>
    </source>
</evidence>
<feature type="coiled-coil region" evidence="1">
    <location>
        <begin position="23"/>
        <end position="75"/>
    </location>
</feature>
<sequence>MGGRRKGNQSELVDNLIPTMEQFRQLERTMNLANTKIKELHQDNIELRKTIDELKATSEQQCEILRQLINDAESKFIVETARQDRLIKNITESPERVRDAIHRPQPVEINMPTFSGERPSDHPKKFLKEINTYFTHKKIADEDKILVIENCLQGKAAKWFGMIKDALPNEETFKGLFLKHFFSENTQWEIFIKCTEAGKRPIRTNYQEHFHYWMSELRFLDSPKLNEDQAINLIAKHFPIAIQAYIQTTQERKFIDIWEKLGELENNDRSDRQNIKTGGSGWRRPNNDQIPIAQINNRQPNYLQPEKKAMIKTICIDDELIDGEVEGSLNQDESKNEYRETLETEDQ</sequence>
<reference evidence="3 4" key="1">
    <citation type="submission" date="2023-01" db="EMBL/GenBank/DDBJ databases">
        <authorList>
            <person name="Whitehead M."/>
        </authorList>
    </citation>
    <scope>NUCLEOTIDE SEQUENCE [LARGE SCALE GENOMIC DNA]</scope>
</reference>
<dbReference type="Proteomes" id="UP001160148">
    <property type="component" value="Unassembled WGS sequence"/>
</dbReference>
<feature type="region of interest" description="Disordered" evidence="2">
    <location>
        <begin position="325"/>
        <end position="347"/>
    </location>
</feature>
<name>A0AAV0VQJ9_9HEMI</name>
<accession>A0AAV0VQJ9</accession>
<protein>
    <recommendedName>
        <fullName evidence="5">Retrotransposon gag domain-containing protein</fullName>
    </recommendedName>
</protein>
<keyword evidence="4" id="KW-1185">Reference proteome</keyword>
<comment type="caution">
    <text evidence="3">The sequence shown here is derived from an EMBL/GenBank/DDBJ whole genome shotgun (WGS) entry which is preliminary data.</text>
</comment>
<evidence type="ECO:0000256" key="1">
    <source>
        <dbReference type="SAM" id="Coils"/>
    </source>
</evidence>
<evidence type="ECO:0000313" key="3">
    <source>
        <dbReference type="EMBL" id="CAI6346469.1"/>
    </source>
</evidence>
<feature type="compositionally biased region" description="Basic and acidic residues" evidence="2">
    <location>
        <begin position="332"/>
        <end position="347"/>
    </location>
</feature>
<dbReference type="AlphaFoldDB" id="A0AAV0VQJ9"/>